<dbReference type="Proteomes" id="UP000836841">
    <property type="component" value="Chromosome 7"/>
</dbReference>
<dbReference type="AlphaFoldDB" id="A0AAU9T579"/>
<name>A0AAU9T579_THLAR</name>
<dbReference type="EMBL" id="OU466863">
    <property type="protein sequence ID" value="CAH2077784.1"/>
    <property type="molecule type" value="Genomic_DNA"/>
</dbReference>
<dbReference type="PANTHER" id="PTHR36385:SF1">
    <property type="entry name" value="OS07G0562900 PROTEIN"/>
    <property type="match status" value="1"/>
</dbReference>
<evidence type="ECO:0000313" key="2">
    <source>
        <dbReference type="Proteomes" id="UP000836841"/>
    </source>
</evidence>
<accession>A0AAU9T579</accession>
<dbReference type="PANTHER" id="PTHR36385">
    <property type="entry name" value="OS07G0562900 PROTEIN"/>
    <property type="match status" value="1"/>
</dbReference>
<keyword evidence="2" id="KW-1185">Reference proteome</keyword>
<reference evidence="1 2" key="1">
    <citation type="submission" date="2022-03" db="EMBL/GenBank/DDBJ databases">
        <authorList>
            <person name="Nunn A."/>
            <person name="Chopra R."/>
            <person name="Nunn A."/>
            <person name="Contreras Garrido A."/>
        </authorList>
    </citation>
    <scope>NUCLEOTIDE SEQUENCE [LARGE SCALE GENOMIC DNA]</scope>
</reference>
<proteinExistence type="predicted"/>
<protein>
    <submittedName>
        <fullName evidence="1">Uncharacterized protein</fullName>
    </submittedName>
</protein>
<organism evidence="1 2">
    <name type="scientific">Thlaspi arvense</name>
    <name type="common">Field penny-cress</name>
    <dbReference type="NCBI Taxonomy" id="13288"/>
    <lineage>
        <taxon>Eukaryota</taxon>
        <taxon>Viridiplantae</taxon>
        <taxon>Streptophyta</taxon>
        <taxon>Embryophyta</taxon>
        <taxon>Tracheophyta</taxon>
        <taxon>Spermatophyta</taxon>
        <taxon>Magnoliopsida</taxon>
        <taxon>eudicotyledons</taxon>
        <taxon>Gunneridae</taxon>
        <taxon>Pentapetalae</taxon>
        <taxon>rosids</taxon>
        <taxon>malvids</taxon>
        <taxon>Brassicales</taxon>
        <taxon>Brassicaceae</taxon>
        <taxon>Thlaspideae</taxon>
        <taxon>Thlaspi</taxon>
    </lineage>
</organism>
<gene>
    <name evidence="1" type="ORF">TAV2_LOCUS24344</name>
</gene>
<evidence type="ECO:0000313" key="1">
    <source>
        <dbReference type="EMBL" id="CAH2077784.1"/>
    </source>
</evidence>
<sequence length="135" mass="15022">MGIVKSRLGFIIALVHHTRFSAMDTTETGDAKLASSRSRNLLARGIPMKKTRRIARKMKAEAKAVALDEEKNSVKGKPMKRTKNVRKKKAVAKAIALSEKYEKKATKDEDKTFRTISAKQLGMYKTLSQLSSPGD</sequence>